<keyword evidence="4" id="KW-1185">Reference proteome</keyword>
<evidence type="ECO:0008006" key="5">
    <source>
        <dbReference type="Google" id="ProtNLM"/>
    </source>
</evidence>
<comment type="caution">
    <text evidence="3">The sequence shown here is derived from an EMBL/GenBank/DDBJ whole genome shotgun (WGS) entry which is preliminary data.</text>
</comment>
<gene>
    <name evidence="3" type="ORF">G1C94_1288</name>
</gene>
<keyword evidence="2" id="KW-0472">Membrane</keyword>
<evidence type="ECO:0000256" key="1">
    <source>
        <dbReference type="SAM" id="MobiDB-lite"/>
    </source>
</evidence>
<keyword evidence="2" id="KW-0812">Transmembrane</keyword>
<protein>
    <recommendedName>
        <fullName evidence="5">Colicin transporter</fullName>
    </recommendedName>
</protein>
<feature type="compositionally biased region" description="Low complexity" evidence="1">
    <location>
        <begin position="192"/>
        <end position="227"/>
    </location>
</feature>
<dbReference type="Proteomes" id="UP000553756">
    <property type="component" value="Unassembled WGS sequence"/>
</dbReference>
<reference evidence="3 4" key="1">
    <citation type="submission" date="2020-02" db="EMBL/GenBank/DDBJ databases">
        <title>Characterization of phylogenetic diversity of novel bifidobacterial species isolated in Czech ZOOs.</title>
        <authorList>
            <person name="Lugli G.A."/>
            <person name="Vera N.B."/>
            <person name="Ventura M."/>
        </authorList>
    </citation>
    <scope>NUCLEOTIDE SEQUENCE [LARGE SCALE GENOMIC DNA]</scope>
    <source>
        <strain evidence="3 4">DSM 109963</strain>
    </source>
</reference>
<dbReference type="RefSeq" id="WP_172146682.1">
    <property type="nucleotide sequence ID" value="NZ_JAAIIJ010000025.1"/>
</dbReference>
<accession>A0ABX1T0Z2</accession>
<feature type="transmembrane region" description="Helical" evidence="2">
    <location>
        <begin position="12"/>
        <end position="34"/>
    </location>
</feature>
<proteinExistence type="predicted"/>
<name>A0ABX1T0Z2_9BIFI</name>
<organism evidence="3 4">
    <name type="scientific">Bifidobacterium panos</name>
    <dbReference type="NCBI Taxonomy" id="2675321"/>
    <lineage>
        <taxon>Bacteria</taxon>
        <taxon>Bacillati</taxon>
        <taxon>Actinomycetota</taxon>
        <taxon>Actinomycetes</taxon>
        <taxon>Bifidobacteriales</taxon>
        <taxon>Bifidobacteriaceae</taxon>
        <taxon>Bifidobacterium</taxon>
    </lineage>
</organism>
<evidence type="ECO:0000256" key="2">
    <source>
        <dbReference type="SAM" id="Phobius"/>
    </source>
</evidence>
<dbReference type="EMBL" id="JAAIIJ010000025">
    <property type="protein sequence ID" value="NMN02666.1"/>
    <property type="molecule type" value="Genomic_DNA"/>
</dbReference>
<sequence>MLKSIWADKRKRVALIAAISAVVLVIAGVGWFAWSKHELSVAGASCSSAAENVESARAEYTKLVAGDAKSAGEVTSDQVKDEKTVGALESELKVNKPNSVDCPVGDTKGLKDAASELSEQAEWYKTHEASLSKAVENVNASKLDKVIDDANALLADSDGKVADNAVRDELAKAIEAKDEQQIAQATTKVNDSIAAKTQADAQATQQSYSYSYSSSRNSSSASSSASAGGLRNVP</sequence>
<evidence type="ECO:0000313" key="4">
    <source>
        <dbReference type="Proteomes" id="UP000553756"/>
    </source>
</evidence>
<feature type="region of interest" description="Disordered" evidence="1">
    <location>
        <begin position="190"/>
        <end position="234"/>
    </location>
</feature>
<keyword evidence="2" id="KW-1133">Transmembrane helix</keyword>
<evidence type="ECO:0000313" key="3">
    <source>
        <dbReference type="EMBL" id="NMN02666.1"/>
    </source>
</evidence>